<dbReference type="EMBL" id="KZ821222">
    <property type="protein sequence ID" value="PYH48001.1"/>
    <property type="molecule type" value="Genomic_DNA"/>
</dbReference>
<gene>
    <name evidence="2" type="ORF">BP01DRAFT_174360</name>
</gene>
<dbReference type="AlphaFoldDB" id="A0A318ZK86"/>
<feature type="region of interest" description="Disordered" evidence="1">
    <location>
        <begin position="21"/>
        <end position="79"/>
    </location>
</feature>
<feature type="compositionally biased region" description="Gly residues" evidence="1">
    <location>
        <begin position="37"/>
        <end position="48"/>
    </location>
</feature>
<proteinExistence type="predicted"/>
<keyword evidence="3" id="KW-1185">Reference proteome</keyword>
<organism evidence="2 3">
    <name type="scientific">Aspergillus saccharolyticus JOP 1030-1</name>
    <dbReference type="NCBI Taxonomy" id="1450539"/>
    <lineage>
        <taxon>Eukaryota</taxon>
        <taxon>Fungi</taxon>
        <taxon>Dikarya</taxon>
        <taxon>Ascomycota</taxon>
        <taxon>Pezizomycotina</taxon>
        <taxon>Eurotiomycetes</taxon>
        <taxon>Eurotiomycetidae</taxon>
        <taxon>Eurotiales</taxon>
        <taxon>Aspergillaceae</taxon>
        <taxon>Aspergillus</taxon>
        <taxon>Aspergillus subgen. Circumdati</taxon>
    </lineage>
</organism>
<accession>A0A318ZK86</accession>
<evidence type="ECO:0000313" key="3">
    <source>
        <dbReference type="Proteomes" id="UP000248349"/>
    </source>
</evidence>
<sequence length="98" mass="10903">MMKTVVVLCKQHRQPFNFTLRPIQHPSHRSHLLTTPEGGGGGGGGGGGPKDREFRHGHPKLQHHSESPQAQIPILDSTAQTHQYQILPYQTTPEIKKK</sequence>
<reference evidence="2 3" key="1">
    <citation type="submission" date="2016-12" db="EMBL/GenBank/DDBJ databases">
        <title>The genomes of Aspergillus section Nigri reveals drivers in fungal speciation.</title>
        <authorList>
            <consortium name="DOE Joint Genome Institute"/>
            <person name="Vesth T.C."/>
            <person name="Nybo J."/>
            <person name="Theobald S."/>
            <person name="Brandl J."/>
            <person name="Frisvad J.C."/>
            <person name="Nielsen K.F."/>
            <person name="Lyhne E.K."/>
            <person name="Kogle M.E."/>
            <person name="Kuo A."/>
            <person name="Riley R."/>
            <person name="Clum A."/>
            <person name="Nolan M."/>
            <person name="Lipzen A."/>
            <person name="Salamov A."/>
            <person name="Henrissat B."/>
            <person name="Wiebenga A."/>
            <person name="De Vries R.P."/>
            <person name="Grigoriev I.V."/>
            <person name="Mortensen U.H."/>
            <person name="Andersen M.R."/>
            <person name="Baker S.E."/>
        </authorList>
    </citation>
    <scope>NUCLEOTIDE SEQUENCE [LARGE SCALE GENOMIC DNA]</scope>
    <source>
        <strain evidence="2 3">JOP 1030-1</strain>
    </source>
</reference>
<protein>
    <submittedName>
        <fullName evidence="2">Uncharacterized protein</fullName>
    </submittedName>
</protein>
<evidence type="ECO:0000313" key="2">
    <source>
        <dbReference type="EMBL" id="PYH48001.1"/>
    </source>
</evidence>
<evidence type="ECO:0000256" key="1">
    <source>
        <dbReference type="SAM" id="MobiDB-lite"/>
    </source>
</evidence>
<dbReference type="Proteomes" id="UP000248349">
    <property type="component" value="Unassembled WGS sequence"/>
</dbReference>
<dbReference type="RefSeq" id="XP_025433983.1">
    <property type="nucleotide sequence ID" value="XM_025570807.1"/>
</dbReference>
<dbReference type="GeneID" id="37072035"/>
<name>A0A318ZK86_9EURO</name>